<accession>A0ABT7YGN0</accession>
<dbReference type="Proteomes" id="UP001171916">
    <property type="component" value="Unassembled WGS sequence"/>
</dbReference>
<organism evidence="1 2">
    <name type="scientific">Algoriphagus sediminis</name>
    <dbReference type="NCBI Taxonomy" id="3057113"/>
    <lineage>
        <taxon>Bacteria</taxon>
        <taxon>Pseudomonadati</taxon>
        <taxon>Bacteroidota</taxon>
        <taxon>Cytophagia</taxon>
        <taxon>Cytophagales</taxon>
        <taxon>Cyclobacteriaceae</taxon>
        <taxon>Algoriphagus</taxon>
    </lineage>
</organism>
<name>A0ABT7YGN0_9BACT</name>
<reference evidence="1" key="1">
    <citation type="submission" date="2023-06" db="EMBL/GenBank/DDBJ databases">
        <title>Robiginitalea aurantiacus sp. nov. and Algoriphagus sediminis sp. nov., isolated from coastal sediment.</title>
        <authorList>
            <person name="Zhou Z.Y."/>
            <person name="An J."/>
            <person name="Jia Y.W."/>
            <person name="Du Z.J."/>
        </authorList>
    </citation>
    <scope>NUCLEOTIDE SEQUENCE</scope>
    <source>
        <strain evidence="1">C2-7</strain>
    </source>
</reference>
<dbReference type="EMBL" id="JAUEPH010000008">
    <property type="protein sequence ID" value="MDN3205675.1"/>
    <property type="molecule type" value="Genomic_DNA"/>
</dbReference>
<dbReference type="RefSeq" id="WP_290002411.1">
    <property type="nucleotide sequence ID" value="NZ_JAUEPH010000008.1"/>
</dbReference>
<evidence type="ECO:0000313" key="1">
    <source>
        <dbReference type="EMBL" id="MDN3205675.1"/>
    </source>
</evidence>
<protein>
    <submittedName>
        <fullName evidence="1">Transcriptional regulator</fullName>
    </submittedName>
</protein>
<gene>
    <name evidence="1" type="ORF">QVH07_16050</name>
</gene>
<comment type="caution">
    <text evidence="1">The sequence shown here is derived from an EMBL/GenBank/DDBJ whole genome shotgun (WGS) entry which is preliminary data.</text>
</comment>
<evidence type="ECO:0000313" key="2">
    <source>
        <dbReference type="Proteomes" id="UP001171916"/>
    </source>
</evidence>
<keyword evidence="2" id="KW-1185">Reference proteome</keyword>
<proteinExistence type="predicted"/>
<sequence>MKRLLSFLLLMCLSYGGFTQVNFVKRLEISSDFYDDTFEMLRLETGVVAFRTIPEKGLNFRLVLQFINLDFDLNSEKGLFEYPVRSGYSLVGYDYSDEAAYLFFQKGTSLNADRYIFKINLEDNQGFEYEADNLLGMQLLEFLVENGKAIFMGDSDGRPAIQIFDLDDKSVHTIQGIYGNDTQIIQIQKLPEIDALQVVISRKGQYRNREIVINTYDFLGNLLREIRVDNFGEENQEILEGILLPPDRYQQALIGSYGIERRDAYQGMYIMDINEFGEYEFKLYTLEDFPGFFNYLPEKLREKRIAEVEKNAEKGKSNNIREVYSIRSVVPEEDAYYIYFDHYNIINSRGNNRPGGYRPGRYYRYDQLNRMGYTPFFNDVYNTRMGMNPMAMPVTTEFKYISAHFIKVGKEGNVIWDNASTYDEFGTLYPQPFGEMAVVENEVYHVYVKDLIIKMSYFKNGEKIFEDESFEIELVNEEERIRDTNAGSLQLVHWYGPYYLLSGNQRVRFLDENNKEDTKDVFFMTKILVEGDAFEAEDAQEGK</sequence>